<organism evidence="3 4">
    <name type="scientific">Cronartium quercuum f. sp. fusiforme G11</name>
    <dbReference type="NCBI Taxonomy" id="708437"/>
    <lineage>
        <taxon>Eukaryota</taxon>
        <taxon>Fungi</taxon>
        <taxon>Dikarya</taxon>
        <taxon>Basidiomycota</taxon>
        <taxon>Pucciniomycotina</taxon>
        <taxon>Pucciniomycetes</taxon>
        <taxon>Pucciniales</taxon>
        <taxon>Coleosporiaceae</taxon>
        <taxon>Cronartium</taxon>
    </lineage>
</organism>
<evidence type="ECO:0000313" key="3">
    <source>
        <dbReference type="EMBL" id="KAG0146623.1"/>
    </source>
</evidence>
<proteinExistence type="predicted"/>
<evidence type="ECO:0000256" key="1">
    <source>
        <dbReference type="SAM" id="MobiDB-lite"/>
    </source>
</evidence>
<sequence>MNLRGYGIPSHTLFFLGFLAEWSWVVWAFSDPVNPRTDFGRWTHSEIEAQAVSACKQKLHPHLASQGSPVVDVGGIEHAFSKRCLSFSKKIQFKPRTGKLTDAIKTETGVRISKQSEMRPTRTAEQLHSQRIDLGRHHSRFSRRRHPRLQPTRSGWLECLPRFKLRVASSKTNPLPVPITAGRRLRQTNSNTDTSSNALLSNKSATKAQVKYSVIPMVKKVGGTPLSPKNKLWFAHSFRVPDTCKDINSCSPSASIPYSQREIKGTFEGGRHNWQKLRSPNVPSDNTRRRAVGVGGDRAKLLDKKFVTEGQSKHVEDGSFPRLGTKQKDLHQKKTD</sequence>
<feature type="region of interest" description="Disordered" evidence="1">
    <location>
        <begin position="269"/>
        <end position="295"/>
    </location>
</feature>
<comment type="caution">
    <text evidence="3">The sequence shown here is derived from an EMBL/GenBank/DDBJ whole genome shotgun (WGS) entry which is preliminary data.</text>
</comment>
<name>A0A9P6NII3_9BASI</name>
<accession>A0A9P6NII3</accession>
<dbReference type="AlphaFoldDB" id="A0A9P6NII3"/>
<feature type="compositionally biased region" description="Basic and acidic residues" evidence="1">
    <location>
        <begin position="310"/>
        <end position="319"/>
    </location>
</feature>
<keyword evidence="4" id="KW-1185">Reference proteome</keyword>
<gene>
    <name evidence="3" type="ORF">CROQUDRAFT_715476</name>
</gene>
<keyword evidence="2" id="KW-0732">Signal</keyword>
<feature type="compositionally biased region" description="Basic and acidic residues" evidence="1">
    <location>
        <begin position="326"/>
        <end position="336"/>
    </location>
</feature>
<dbReference type="Proteomes" id="UP000886653">
    <property type="component" value="Unassembled WGS sequence"/>
</dbReference>
<dbReference type="EMBL" id="MU167258">
    <property type="protein sequence ID" value="KAG0146623.1"/>
    <property type="molecule type" value="Genomic_DNA"/>
</dbReference>
<evidence type="ECO:0000313" key="4">
    <source>
        <dbReference type="Proteomes" id="UP000886653"/>
    </source>
</evidence>
<protein>
    <submittedName>
        <fullName evidence="3">Uncharacterized protein</fullName>
    </submittedName>
</protein>
<feature type="chain" id="PRO_5040231084" evidence="2">
    <location>
        <begin position="29"/>
        <end position="336"/>
    </location>
</feature>
<feature type="signal peptide" evidence="2">
    <location>
        <begin position="1"/>
        <end position="28"/>
    </location>
</feature>
<reference evidence="3" key="1">
    <citation type="submission" date="2013-11" db="EMBL/GenBank/DDBJ databases">
        <title>Genome sequence of the fusiform rust pathogen reveals effectors for host alternation and coevolution with pine.</title>
        <authorList>
            <consortium name="DOE Joint Genome Institute"/>
            <person name="Smith K."/>
            <person name="Pendleton A."/>
            <person name="Kubisiak T."/>
            <person name="Anderson C."/>
            <person name="Salamov A."/>
            <person name="Aerts A."/>
            <person name="Riley R."/>
            <person name="Clum A."/>
            <person name="Lindquist E."/>
            <person name="Ence D."/>
            <person name="Campbell M."/>
            <person name="Kronenberg Z."/>
            <person name="Feau N."/>
            <person name="Dhillon B."/>
            <person name="Hamelin R."/>
            <person name="Burleigh J."/>
            <person name="Smith J."/>
            <person name="Yandell M."/>
            <person name="Nelson C."/>
            <person name="Grigoriev I."/>
            <person name="Davis J."/>
        </authorList>
    </citation>
    <scope>NUCLEOTIDE SEQUENCE</scope>
    <source>
        <strain evidence="3">G11</strain>
    </source>
</reference>
<evidence type="ECO:0000256" key="2">
    <source>
        <dbReference type="SAM" id="SignalP"/>
    </source>
</evidence>
<feature type="region of interest" description="Disordered" evidence="1">
    <location>
        <begin position="310"/>
        <end position="336"/>
    </location>
</feature>
<feature type="compositionally biased region" description="Polar residues" evidence="1">
    <location>
        <begin position="276"/>
        <end position="285"/>
    </location>
</feature>